<keyword evidence="16 18" id="KW-0472">Membrane</keyword>
<evidence type="ECO:0000256" key="18">
    <source>
        <dbReference type="RuleBase" id="RU003403"/>
    </source>
</evidence>
<dbReference type="PRINTS" id="PR01436">
    <property type="entry name" value="NADHDHGNASE2"/>
</dbReference>
<evidence type="ECO:0000256" key="2">
    <source>
        <dbReference type="ARBA" id="ARBA00004448"/>
    </source>
</evidence>
<keyword evidence="10 18" id="KW-1278">Translocase</keyword>
<evidence type="ECO:0000256" key="1">
    <source>
        <dbReference type="ARBA" id="ARBA00003257"/>
    </source>
</evidence>
<comment type="catalytic activity">
    <reaction evidence="17 18">
        <text>a ubiquinone + NADH + 5 H(+)(in) = a ubiquinol + NAD(+) + 4 H(+)(out)</text>
        <dbReference type="Rhea" id="RHEA:29091"/>
        <dbReference type="Rhea" id="RHEA-COMP:9565"/>
        <dbReference type="Rhea" id="RHEA-COMP:9566"/>
        <dbReference type="ChEBI" id="CHEBI:15378"/>
        <dbReference type="ChEBI" id="CHEBI:16389"/>
        <dbReference type="ChEBI" id="CHEBI:17976"/>
        <dbReference type="ChEBI" id="CHEBI:57540"/>
        <dbReference type="ChEBI" id="CHEBI:57945"/>
        <dbReference type="EC" id="7.1.1.2"/>
    </reaction>
</comment>
<sequence>MMKTSSKMLFMMMTIISTIIVISSSNWLNMWMGMEINLMSFIPLTFKSKNNFLSQSSMMYFLIQSMASTIFIIIILMYKYMFINMNNTSIMKIIIMITMMMKMGMPPFHMWFPEMMSKISWNMCVMLMTWQKIAPMYILSLIMENSKLMMMMIMLSTIMGAILGLNHTSIRKIMAYSSINHVGWMMAAAMINKKLWMMYMVLYSLMIIPMCMNLSKYNIMYINQFNIKSLSMTEKLSFMIMMMSMGGLPPFLGFMPKWMTIEYMIISNEMMMLTVMVLSSLVTLSYYMRMISSINMMMSNSQKWVILNKTNKMSTTNMLYINMMLPLFILLMNFM</sequence>
<dbReference type="PANTHER" id="PTHR46552">
    <property type="entry name" value="NADH-UBIQUINONE OXIDOREDUCTASE CHAIN 2"/>
    <property type="match status" value="1"/>
</dbReference>
<dbReference type="EC" id="7.1.1.2" evidence="4 18"/>
<comment type="function">
    <text evidence="1">Core subunit of the mitochondrial membrane respiratory chain NADH dehydrogenase (Complex I) that is believed to belong to the minimal assembly required for catalysis. Complex I functions in the transfer of electrons from NADH to the respiratory chain. The immediate electron acceptor for the enzyme is believed to be ubiquinone.</text>
</comment>
<feature type="domain" description="NADH:quinone oxidoreductase/Mrp antiporter transmembrane" evidence="19">
    <location>
        <begin position="24"/>
        <end position="282"/>
    </location>
</feature>
<keyword evidence="15 18" id="KW-0496">Mitochondrion</keyword>
<evidence type="ECO:0000259" key="19">
    <source>
        <dbReference type="Pfam" id="PF00361"/>
    </source>
</evidence>
<protein>
    <recommendedName>
        <fullName evidence="5 18">NADH-ubiquinone oxidoreductase chain 2</fullName>
        <ecNumber evidence="4 18">7.1.1.2</ecNumber>
    </recommendedName>
</protein>
<dbReference type="GO" id="GO:0006120">
    <property type="term" value="P:mitochondrial electron transport, NADH to ubiquinone"/>
    <property type="evidence" value="ECO:0007669"/>
    <property type="project" value="InterPro"/>
</dbReference>
<evidence type="ECO:0000256" key="4">
    <source>
        <dbReference type="ARBA" id="ARBA00012944"/>
    </source>
</evidence>
<feature type="transmembrane region" description="Helical" evidence="18">
    <location>
        <begin position="58"/>
        <end position="78"/>
    </location>
</feature>
<feature type="transmembrane region" description="Helical" evidence="18">
    <location>
        <begin position="90"/>
        <end position="112"/>
    </location>
</feature>
<dbReference type="InterPro" id="IPR001750">
    <property type="entry name" value="ND/Mrp_TM"/>
</dbReference>
<gene>
    <name evidence="20" type="primary">ND2</name>
</gene>
<dbReference type="EMBL" id="KF679984">
    <property type="protein sequence ID" value="AHA82380.1"/>
    <property type="molecule type" value="Genomic_DNA"/>
</dbReference>
<dbReference type="CTD" id="4536"/>
<evidence type="ECO:0000256" key="11">
    <source>
        <dbReference type="ARBA" id="ARBA00022982"/>
    </source>
</evidence>
<feature type="transmembrane region" description="Helical" evidence="18">
    <location>
        <begin position="148"/>
        <end position="166"/>
    </location>
</feature>
<keyword evidence="6" id="KW-0813">Transport</keyword>
<comment type="similarity">
    <text evidence="3 18">Belongs to the complex I subunit 2 family.</text>
</comment>
<evidence type="ECO:0000256" key="9">
    <source>
        <dbReference type="ARBA" id="ARBA00022792"/>
    </source>
</evidence>
<dbReference type="GO" id="GO:0005743">
    <property type="term" value="C:mitochondrial inner membrane"/>
    <property type="evidence" value="ECO:0007669"/>
    <property type="project" value="UniProtKB-SubCell"/>
</dbReference>
<evidence type="ECO:0000256" key="12">
    <source>
        <dbReference type="ARBA" id="ARBA00022989"/>
    </source>
</evidence>
<keyword evidence="13 18" id="KW-0520">NAD</keyword>
<organism evidence="20">
    <name type="scientific">Lygus hesperus</name>
    <name type="common">Western plant bug</name>
    <dbReference type="NCBI Taxonomy" id="30085"/>
    <lineage>
        <taxon>Eukaryota</taxon>
        <taxon>Metazoa</taxon>
        <taxon>Ecdysozoa</taxon>
        <taxon>Arthropoda</taxon>
        <taxon>Hexapoda</taxon>
        <taxon>Insecta</taxon>
        <taxon>Pterygota</taxon>
        <taxon>Neoptera</taxon>
        <taxon>Paraneoptera</taxon>
        <taxon>Hemiptera</taxon>
        <taxon>Heteroptera</taxon>
        <taxon>Panheteroptera</taxon>
        <taxon>Cimicomorpha</taxon>
        <taxon>Miridae</taxon>
        <taxon>Mirini</taxon>
        <taxon>Lygus</taxon>
    </lineage>
</organism>
<dbReference type="InterPro" id="IPR003917">
    <property type="entry name" value="NADH_UbQ_OxRdtase_chain2"/>
</dbReference>
<evidence type="ECO:0000256" key="10">
    <source>
        <dbReference type="ARBA" id="ARBA00022967"/>
    </source>
</evidence>
<evidence type="ECO:0000256" key="6">
    <source>
        <dbReference type="ARBA" id="ARBA00022448"/>
    </source>
</evidence>
<feature type="transmembrane region" description="Helical" evidence="18">
    <location>
        <begin position="236"/>
        <end position="258"/>
    </location>
</feature>
<dbReference type="GeneID" id="20004495"/>
<feature type="transmembrane region" description="Helical" evidence="18">
    <location>
        <begin position="270"/>
        <end position="288"/>
    </location>
</feature>
<evidence type="ECO:0000256" key="17">
    <source>
        <dbReference type="ARBA" id="ARBA00049551"/>
    </source>
</evidence>
<evidence type="ECO:0000256" key="13">
    <source>
        <dbReference type="ARBA" id="ARBA00023027"/>
    </source>
</evidence>
<evidence type="ECO:0000256" key="15">
    <source>
        <dbReference type="ARBA" id="ARBA00023128"/>
    </source>
</evidence>
<evidence type="ECO:0000256" key="14">
    <source>
        <dbReference type="ARBA" id="ARBA00023075"/>
    </source>
</evidence>
<keyword evidence="8 18" id="KW-0812">Transmembrane</keyword>
<geneLocation type="mitochondrion" evidence="20"/>
<keyword evidence="11 18" id="KW-0249">Electron transport</keyword>
<dbReference type="AlphaFoldDB" id="A0A075CNE2"/>
<proteinExistence type="inferred from homology"/>
<dbReference type="GO" id="GO:0008137">
    <property type="term" value="F:NADH dehydrogenase (ubiquinone) activity"/>
    <property type="evidence" value="ECO:0007669"/>
    <property type="project" value="UniProtKB-EC"/>
</dbReference>
<keyword evidence="7 18" id="KW-0679">Respiratory chain</keyword>
<keyword evidence="12 18" id="KW-1133">Transmembrane helix</keyword>
<evidence type="ECO:0000256" key="5">
    <source>
        <dbReference type="ARBA" id="ARBA00021008"/>
    </source>
</evidence>
<dbReference type="InterPro" id="IPR050175">
    <property type="entry name" value="Complex_I_Subunit_2"/>
</dbReference>
<keyword evidence="14 18" id="KW-0830">Ubiquinone</keyword>
<evidence type="ECO:0000256" key="3">
    <source>
        <dbReference type="ARBA" id="ARBA00007012"/>
    </source>
</evidence>
<reference evidence="20" key="1">
    <citation type="submission" date="2013-09" db="EMBL/GenBank/DDBJ databases">
        <title>Mitochondrial genomes of tarnished plant bugs, Lygus lineolaris and L. hesperus (Heteroptera: Miridae).</title>
        <authorList>
            <person name="Roehrdanz R."/>
            <person name="Cameron S."/>
        </authorList>
    </citation>
    <scope>NUCLEOTIDE SEQUENCE</scope>
</reference>
<dbReference type="Pfam" id="PF00361">
    <property type="entry name" value="Proton_antipo_M"/>
    <property type="match status" value="1"/>
</dbReference>
<dbReference type="RefSeq" id="YP_009050240.1">
    <property type="nucleotide sequence ID" value="NC_024641.1"/>
</dbReference>
<accession>A0A075CNE2</accession>
<evidence type="ECO:0000256" key="7">
    <source>
        <dbReference type="ARBA" id="ARBA00022660"/>
    </source>
</evidence>
<comment type="function">
    <text evidence="18">Core subunit of the mitochondrial membrane respiratory chain NADH dehydrogenase (Complex I) which catalyzes electron transfer from NADH through the respiratory chain, using ubiquinone as an electron acceptor. Essential for the catalytic activity and assembly of complex I.</text>
</comment>
<feature type="transmembrane region" description="Helical" evidence="18">
    <location>
        <begin position="7"/>
        <end position="24"/>
    </location>
</feature>
<evidence type="ECO:0000313" key="20">
    <source>
        <dbReference type="EMBL" id="AHA82380.1"/>
    </source>
</evidence>
<evidence type="ECO:0000256" key="8">
    <source>
        <dbReference type="ARBA" id="ARBA00022692"/>
    </source>
</evidence>
<comment type="subcellular location">
    <subcellularLocation>
        <location evidence="2 18">Mitochondrion inner membrane</location>
        <topology evidence="2 18">Multi-pass membrane protein</topology>
    </subcellularLocation>
</comment>
<feature type="transmembrane region" description="Helical" evidence="18">
    <location>
        <begin position="124"/>
        <end position="142"/>
    </location>
</feature>
<feature type="transmembrane region" description="Helical" evidence="18">
    <location>
        <begin position="317"/>
        <end position="334"/>
    </location>
</feature>
<name>A0A075CNE2_LYGHE</name>
<keyword evidence="9 18" id="KW-0999">Mitochondrion inner membrane</keyword>
<evidence type="ECO:0000256" key="16">
    <source>
        <dbReference type="ARBA" id="ARBA00023136"/>
    </source>
</evidence>
<feature type="transmembrane region" description="Helical" evidence="18">
    <location>
        <begin position="197"/>
        <end position="215"/>
    </location>
</feature>
<dbReference type="PANTHER" id="PTHR46552:SF1">
    <property type="entry name" value="NADH-UBIQUINONE OXIDOREDUCTASE CHAIN 2"/>
    <property type="match status" value="1"/>
</dbReference>